<keyword evidence="9" id="KW-1185">Reference proteome</keyword>
<dbReference type="CDD" id="cd02440">
    <property type="entry name" value="AdoMet_MTases"/>
    <property type="match status" value="1"/>
</dbReference>
<feature type="domain" description="Release factor glutamine methyltransferase N-terminal" evidence="7">
    <location>
        <begin position="17"/>
        <end position="73"/>
    </location>
</feature>
<reference evidence="8 9" key="1">
    <citation type="submission" date="2009-02" db="EMBL/GenBank/DDBJ databases">
        <title>The Genome Sequence of Oxalobacter formigenes OXCC13.</title>
        <authorList>
            <consortium name="The Broad Institute Genome Sequencing Platform"/>
            <person name="Ward D."/>
            <person name="Young S.K."/>
            <person name="Kodira C.D."/>
            <person name="Zeng Q."/>
            <person name="Koehrsen M."/>
            <person name="Alvarado L."/>
            <person name="Berlin A."/>
            <person name="Borenstein D."/>
            <person name="Chen Z."/>
            <person name="Engels R."/>
            <person name="Freedman E."/>
            <person name="Gellesch M."/>
            <person name="Goldberg J."/>
            <person name="Griggs A."/>
            <person name="Gujja S."/>
            <person name="Heiman D."/>
            <person name="Hepburn T."/>
            <person name="Howarth C."/>
            <person name="Jen D."/>
            <person name="Larson L."/>
            <person name="Lewis B."/>
            <person name="Mehta T."/>
            <person name="Park D."/>
            <person name="Pearson M."/>
            <person name="Roberts A."/>
            <person name="Saif S."/>
            <person name="Shea T."/>
            <person name="Shenoy N."/>
            <person name="Sisk P."/>
            <person name="Stolte C."/>
            <person name="Sykes S."/>
            <person name="Walk T."/>
            <person name="White J."/>
            <person name="Yandava C."/>
            <person name="Allison M.J."/>
            <person name="Lander E."/>
            <person name="Nusbaum C."/>
            <person name="Galagan J."/>
            <person name="Birren B."/>
        </authorList>
    </citation>
    <scope>NUCLEOTIDE SEQUENCE [LARGE SCALE GENOMIC DNA]</scope>
    <source>
        <strain evidence="8 9">OXCC13</strain>
    </source>
</reference>
<dbReference type="HOGENOM" id="CLU_018398_3_1_4"/>
<organism evidence="8 9">
    <name type="scientific">Oxalobacter formigenes OXCC13</name>
    <dbReference type="NCBI Taxonomy" id="556269"/>
    <lineage>
        <taxon>Bacteria</taxon>
        <taxon>Pseudomonadati</taxon>
        <taxon>Pseudomonadota</taxon>
        <taxon>Betaproteobacteria</taxon>
        <taxon>Burkholderiales</taxon>
        <taxon>Oxalobacteraceae</taxon>
        <taxon>Oxalobacter</taxon>
    </lineage>
</organism>
<evidence type="ECO:0000313" key="8">
    <source>
        <dbReference type="EMBL" id="EEO30025.1"/>
    </source>
</evidence>
<dbReference type="STRING" id="847.BRW83_1093"/>
<keyword evidence="2 5" id="KW-0808">Transferase</keyword>
<dbReference type="EC" id="2.1.1.297" evidence="5"/>
<dbReference type="Proteomes" id="UP000005089">
    <property type="component" value="Unassembled WGS sequence"/>
</dbReference>
<comment type="function">
    <text evidence="5">Methylates the class 1 translation termination release factors RF1/PrfA and RF2/PrfB on the glutamine residue of the universally conserved GGQ motif.</text>
</comment>
<dbReference type="PANTHER" id="PTHR18895">
    <property type="entry name" value="HEMK METHYLTRANSFERASE"/>
    <property type="match status" value="1"/>
</dbReference>
<dbReference type="SUPFAM" id="SSF53335">
    <property type="entry name" value="S-adenosyl-L-methionine-dependent methyltransferases"/>
    <property type="match status" value="1"/>
</dbReference>
<dbReference type="PROSITE" id="PS00092">
    <property type="entry name" value="N6_MTASE"/>
    <property type="match status" value="1"/>
</dbReference>
<dbReference type="InterPro" id="IPR007848">
    <property type="entry name" value="Small_mtfrase_dom"/>
</dbReference>
<keyword evidence="3 5" id="KW-0949">S-adenosyl-L-methionine</keyword>
<accession>C3X9Z9</accession>
<dbReference type="OrthoDB" id="9800643at2"/>
<dbReference type="InterPro" id="IPR050320">
    <property type="entry name" value="N5-glutamine_MTase"/>
</dbReference>
<feature type="domain" description="Methyltransferase small" evidence="6">
    <location>
        <begin position="95"/>
        <end position="195"/>
    </location>
</feature>
<dbReference type="AlphaFoldDB" id="C3X9Z9"/>
<evidence type="ECO:0000256" key="4">
    <source>
        <dbReference type="ARBA" id="ARBA00048391"/>
    </source>
</evidence>
<feature type="binding site" evidence="5">
    <location>
        <position position="186"/>
    </location>
    <ligand>
        <name>S-adenosyl-L-methionine</name>
        <dbReference type="ChEBI" id="CHEBI:59789"/>
    </ligand>
</feature>
<dbReference type="NCBIfam" id="TIGR03534">
    <property type="entry name" value="RF_mod_PrmC"/>
    <property type="match status" value="1"/>
</dbReference>
<name>C3X9Z9_OXAFO</name>
<feature type="binding site" evidence="5">
    <location>
        <begin position="186"/>
        <end position="189"/>
    </location>
    <ligand>
        <name>substrate</name>
    </ligand>
</feature>
<dbReference type="InterPro" id="IPR040758">
    <property type="entry name" value="PrmC_N"/>
</dbReference>
<dbReference type="Gene3D" id="3.40.50.150">
    <property type="entry name" value="Vaccinia Virus protein VP39"/>
    <property type="match status" value="1"/>
</dbReference>
<comment type="catalytic activity">
    <reaction evidence="4 5">
        <text>L-glutaminyl-[peptide chain release factor] + S-adenosyl-L-methionine = N(5)-methyl-L-glutaminyl-[peptide chain release factor] + S-adenosyl-L-homocysteine + H(+)</text>
        <dbReference type="Rhea" id="RHEA:42896"/>
        <dbReference type="Rhea" id="RHEA-COMP:10271"/>
        <dbReference type="Rhea" id="RHEA-COMP:10272"/>
        <dbReference type="ChEBI" id="CHEBI:15378"/>
        <dbReference type="ChEBI" id="CHEBI:30011"/>
        <dbReference type="ChEBI" id="CHEBI:57856"/>
        <dbReference type="ChEBI" id="CHEBI:59789"/>
        <dbReference type="ChEBI" id="CHEBI:61891"/>
        <dbReference type="EC" id="2.1.1.297"/>
    </reaction>
</comment>
<comment type="similarity">
    <text evidence="5">Belongs to the protein N5-glutamine methyltransferase family. PrmC subfamily.</text>
</comment>
<dbReference type="Pfam" id="PF05175">
    <property type="entry name" value="MTS"/>
    <property type="match status" value="1"/>
</dbReference>
<dbReference type="InterPro" id="IPR019874">
    <property type="entry name" value="RF_methyltr_PrmC"/>
</dbReference>
<dbReference type="GO" id="GO:0003676">
    <property type="term" value="F:nucleic acid binding"/>
    <property type="evidence" value="ECO:0007669"/>
    <property type="project" value="InterPro"/>
</dbReference>
<dbReference type="FunFam" id="3.40.50.150:FF:000053">
    <property type="entry name" value="Release factor glutamine methyltransferase"/>
    <property type="match status" value="1"/>
</dbReference>
<dbReference type="NCBIfam" id="TIGR00536">
    <property type="entry name" value="hemK_fam"/>
    <property type="match status" value="1"/>
</dbReference>
<dbReference type="InterPro" id="IPR002052">
    <property type="entry name" value="DNA_methylase_N6_adenine_CS"/>
</dbReference>
<dbReference type="EMBL" id="GG658170">
    <property type="protein sequence ID" value="EEO30025.1"/>
    <property type="molecule type" value="Genomic_DNA"/>
</dbReference>
<gene>
    <name evidence="5 8" type="primary">prmC</name>
    <name evidence="8" type="ORF">OFBG_01053</name>
</gene>
<keyword evidence="1 5" id="KW-0489">Methyltransferase</keyword>
<dbReference type="InterPro" id="IPR029063">
    <property type="entry name" value="SAM-dependent_MTases_sf"/>
</dbReference>
<dbReference type="RefSeq" id="WP_005880877.1">
    <property type="nucleotide sequence ID" value="NZ_CP019430.1"/>
</dbReference>
<evidence type="ECO:0000259" key="6">
    <source>
        <dbReference type="Pfam" id="PF05175"/>
    </source>
</evidence>
<feature type="binding site" evidence="5">
    <location>
        <begin position="116"/>
        <end position="120"/>
    </location>
    <ligand>
        <name>S-adenosyl-L-methionine</name>
        <dbReference type="ChEBI" id="CHEBI:59789"/>
    </ligand>
</feature>
<sequence length="279" mass="30317">MSDIEAGMTIRSLFSTVPLDPLELRILLEYAIGFSRVKLITHSDHPLTTEQAKALSDVVSRRVCGEPVAYITGKREFFGLSFAVCPDVLIPRPETELLVELALERLPHGGKIVDMGTGSGAIAIAIASERPDAHVFATDVSEKALNMATHNALALLKGKQTVHFSAGNWFYALKNVNETFDLIVSNPPYIDSKDDHLQKGDLRFEPVGALTDHADGLSALKILVSGAQAYLKRGGWLLMEHGYDQAVAVRALLARAGFEEVQSWKDLAGIGRVSGGKRK</sequence>
<dbReference type="HAMAP" id="MF_02126">
    <property type="entry name" value="RF_methyltr_PrmC"/>
    <property type="match status" value="1"/>
</dbReference>
<dbReference type="Gene3D" id="1.10.8.10">
    <property type="entry name" value="DNA helicase RuvA subunit, C-terminal domain"/>
    <property type="match status" value="1"/>
</dbReference>
<evidence type="ECO:0000256" key="5">
    <source>
        <dbReference type="HAMAP-Rule" id="MF_02126"/>
    </source>
</evidence>
<proteinExistence type="inferred from homology"/>
<evidence type="ECO:0000256" key="3">
    <source>
        <dbReference type="ARBA" id="ARBA00022691"/>
    </source>
</evidence>
<dbReference type="GO" id="GO:0032259">
    <property type="term" value="P:methylation"/>
    <property type="evidence" value="ECO:0007669"/>
    <property type="project" value="UniProtKB-KW"/>
</dbReference>
<dbReference type="PANTHER" id="PTHR18895:SF74">
    <property type="entry name" value="MTRF1L RELEASE FACTOR GLUTAMINE METHYLTRANSFERASE"/>
    <property type="match status" value="1"/>
</dbReference>
<feature type="binding site" evidence="5">
    <location>
        <position position="169"/>
    </location>
    <ligand>
        <name>S-adenosyl-L-methionine</name>
        <dbReference type="ChEBI" id="CHEBI:59789"/>
    </ligand>
</feature>
<protein>
    <recommendedName>
        <fullName evidence="5">Release factor glutamine methyltransferase</fullName>
        <shortName evidence="5">RF MTase</shortName>
        <ecNumber evidence="5">2.1.1.297</ecNumber>
    </recommendedName>
    <alternativeName>
        <fullName evidence="5">N5-glutamine methyltransferase PrmC</fullName>
    </alternativeName>
    <alternativeName>
        <fullName evidence="5">Protein-(glutamine-N5) MTase PrmC</fullName>
    </alternativeName>
    <alternativeName>
        <fullName evidence="5">Protein-glutamine N-methyltransferase PrmC</fullName>
    </alternativeName>
</protein>
<evidence type="ECO:0000256" key="2">
    <source>
        <dbReference type="ARBA" id="ARBA00022679"/>
    </source>
</evidence>
<dbReference type="eggNOG" id="COG2890">
    <property type="taxonomic scope" value="Bacteria"/>
</dbReference>
<evidence type="ECO:0000256" key="1">
    <source>
        <dbReference type="ARBA" id="ARBA00022603"/>
    </source>
</evidence>
<evidence type="ECO:0000313" key="9">
    <source>
        <dbReference type="Proteomes" id="UP000005089"/>
    </source>
</evidence>
<evidence type="ECO:0000259" key="7">
    <source>
        <dbReference type="Pfam" id="PF17827"/>
    </source>
</evidence>
<dbReference type="InterPro" id="IPR004556">
    <property type="entry name" value="HemK-like"/>
</dbReference>
<feature type="binding site" evidence="5">
    <location>
        <position position="139"/>
    </location>
    <ligand>
        <name>S-adenosyl-L-methionine</name>
        <dbReference type="ChEBI" id="CHEBI:59789"/>
    </ligand>
</feature>
<dbReference type="GeneID" id="77134980"/>
<dbReference type="GO" id="GO:0102559">
    <property type="term" value="F:peptide chain release factor N(5)-glutamine methyltransferase activity"/>
    <property type="evidence" value="ECO:0007669"/>
    <property type="project" value="UniProtKB-EC"/>
</dbReference>
<dbReference type="Pfam" id="PF17827">
    <property type="entry name" value="PrmC_N"/>
    <property type="match status" value="1"/>
</dbReference>